<sequence length="342" mass="36867">MATNKKRGLQTVSFINPPVISSWASIVGPKEGEGPWVNDFDWVLENINFGENTFEKAESKMIREVVKLALSKIELKPVDAELLLAGDLLNGLPSSNYAARELQVPFFGLYGSSSTMAEAIINGSMLVDGGFYERIISATGSHHYSVEKQFGHSAEQSRKTLSTSQWLTTGAGAVVLESSGIGPRITCATIGKVVDMEQYDINDLGSAISPAAADTIRMHFSDTNRSPNYYDLILTGDLGKFGTVLIKEFFIKYGITPEPNFSDCGVLMYRDKQDIEAGGTGCGCSAAMFCGPIMRKVSGGEINKLLFVGTGALISKEAYMQGETIPGIAHAIAIENDLFTTV</sequence>
<dbReference type="PIRSF" id="PIRSF011570">
    <property type="entry name" value="SpoVAD"/>
    <property type="match status" value="1"/>
</dbReference>
<name>A0A6I6DH92_9FIRM</name>
<dbReference type="Gene3D" id="3.40.47.40">
    <property type="entry name" value="Stage V sporulation protein AD"/>
    <property type="match status" value="1"/>
</dbReference>
<dbReference type="EMBL" id="CP046457">
    <property type="protein sequence ID" value="QGT98999.1"/>
    <property type="molecule type" value="Genomic_DNA"/>
</dbReference>
<dbReference type="OrthoDB" id="9770068at2"/>
<protein>
    <submittedName>
        <fullName evidence="1">Stage V sporulation protein AD (SpoVAD)</fullName>
    </submittedName>
</protein>
<dbReference type="Proteomes" id="UP000426444">
    <property type="component" value="Chromosome"/>
</dbReference>
<reference evidence="2" key="1">
    <citation type="journal article" date="2019" name="Microbiology">
        <title>Complete Genome Sequence of an Uncultured Bacterium of the Candidate Phylum Bipolaricaulota.</title>
        <authorList>
            <person name="Kadnikov V.V."/>
            <person name="Mardanov A.V."/>
            <person name="Beletsky A.V."/>
            <person name="Frank Y.A."/>
            <person name="Karnachuk O.V."/>
            <person name="Ravin N.V."/>
        </authorList>
    </citation>
    <scope>NUCLEOTIDE SEQUENCE [LARGE SCALE GENOMIC DNA]</scope>
</reference>
<dbReference type="SUPFAM" id="SSF53901">
    <property type="entry name" value="Thiolase-like"/>
    <property type="match status" value="1"/>
</dbReference>
<proteinExistence type="predicted"/>
<dbReference type="KEGG" id="salq:SYNTR_0406"/>
<accession>A0A6I6DH92</accession>
<dbReference type="RefSeq" id="WP_156202938.1">
    <property type="nucleotide sequence ID" value="NZ_CP046457.1"/>
</dbReference>
<organism evidence="1 2">
    <name type="scientific">Candidatus Syntrophocurvum alkaliphilum</name>
    <dbReference type="NCBI Taxonomy" id="2293317"/>
    <lineage>
        <taxon>Bacteria</taxon>
        <taxon>Bacillati</taxon>
        <taxon>Bacillota</taxon>
        <taxon>Clostridia</taxon>
        <taxon>Eubacteriales</taxon>
        <taxon>Syntrophomonadaceae</taxon>
        <taxon>Candidatus Syntrophocurvum</taxon>
    </lineage>
</organism>
<dbReference type="GO" id="GO:0016746">
    <property type="term" value="F:acyltransferase activity"/>
    <property type="evidence" value="ECO:0007669"/>
    <property type="project" value="InterPro"/>
</dbReference>
<dbReference type="NCBIfam" id="NF006160">
    <property type="entry name" value="PRK08304.1"/>
    <property type="match status" value="1"/>
</dbReference>
<evidence type="ECO:0000313" key="2">
    <source>
        <dbReference type="Proteomes" id="UP000426444"/>
    </source>
</evidence>
<dbReference type="AlphaFoldDB" id="A0A6I6DH92"/>
<gene>
    <name evidence="1" type="ORF">SYNTR_0406</name>
</gene>
<keyword evidence="2" id="KW-1185">Reference proteome</keyword>
<dbReference type="Pfam" id="PF07451">
    <property type="entry name" value="SpoVAD"/>
    <property type="match status" value="1"/>
</dbReference>
<evidence type="ECO:0000313" key="1">
    <source>
        <dbReference type="EMBL" id="QGT98999.1"/>
    </source>
</evidence>
<dbReference type="InterPro" id="IPR038369">
    <property type="entry name" value="SpoVAD_sf"/>
</dbReference>
<dbReference type="InterPro" id="IPR016039">
    <property type="entry name" value="Thiolase-like"/>
</dbReference>
<dbReference type="InterPro" id="IPR010894">
    <property type="entry name" value="SpoVAD"/>
</dbReference>